<feature type="transmembrane region" description="Helical" evidence="2">
    <location>
        <begin position="33"/>
        <end position="52"/>
    </location>
</feature>
<evidence type="ECO:0000256" key="1">
    <source>
        <dbReference type="SAM" id="MobiDB-lite"/>
    </source>
</evidence>
<name>A0A7Y9EWD9_9MICO</name>
<comment type="caution">
    <text evidence="3">The sequence shown here is derived from an EMBL/GenBank/DDBJ whole genome shotgun (WGS) entry which is preliminary data.</text>
</comment>
<sequence length="97" mass="10723">MRNYVFASGLFSAVTGGISLLRGSRDAPITWRAVLAWISWGITLALSIGAIVDMRRDQKGVPVAPDSPVADTQEKRTAKQIKQVEKAEKKARETQRR</sequence>
<organism evidence="3 4">
    <name type="scientific">Microbacterium pseudoresistens</name>
    <dbReference type="NCBI Taxonomy" id="640634"/>
    <lineage>
        <taxon>Bacteria</taxon>
        <taxon>Bacillati</taxon>
        <taxon>Actinomycetota</taxon>
        <taxon>Actinomycetes</taxon>
        <taxon>Micrococcales</taxon>
        <taxon>Microbacteriaceae</taxon>
        <taxon>Microbacterium</taxon>
    </lineage>
</organism>
<dbReference type="EMBL" id="JACCBH010000001">
    <property type="protein sequence ID" value="NYD55167.1"/>
    <property type="molecule type" value="Genomic_DNA"/>
</dbReference>
<gene>
    <name evidence="3" type="ORF">BKA02_002222</name>
</gene>
<evidence type="ECO:0000313" key="4">
    <source>
        <dbReference type="Proteomes" id="UP000552045"/>
    </source>
</evidence>
<proteinExistence type="predicted"/>
<reference evidence="3 4" key="1">
    <citation type="submission" date="2020-07" db="EMBL/GenBank/DDBJ databases">
        <title>Sequencing the genomes of 1000 actinobacteria strains.</title>
        <authorList>
            <person name="Klenk H.-P."/>
        </authorList>
    </citation>
    <scope>NUCLEOTIDE SEQUENCE [LARGE SCALE GENOMIC DNA]</scope>
    <source>
        <strain evidence="3 4">DSM 22185</strain>
    </source>
</reference>
<dbReference type="RefSeq" id="WP_179434056.1">
    <property type="nucleotide sequence ID" value="NZ_BAABLC010000002.1"/>
</dbReference>
<dbReference type="Proteomes" id="UP000552045">
    <property type="component" value="Unassembled WGS sequence"/>
</dbReference>
<accession>A0A7Y9EWD9</accession>
<protein>
    <recommendedName>
        <fullName evidence="5">NADH:ubiquinone oxidoreductase</fullName>
    </recommendedName>
</protein>
<dbReference type="AlphaFoldDB" id="A0A7Y9EWD9"/>
<keyword evidence="2" id="KW-0812">Transmembrane</keyword>
<feature type="region of interest" description="Disordered" evidence="1">
    <location>
        <begin position="60"/>
        <end position="97"/>
    </location>
</feature>
<evidence type="ECO:0008006" key="5">
    <source>
        <dbReference type="Google" id="ProtNLM"/>
    </source>
</evidence>
<evidence type="ECO:0000313" key="3">
    <source>
        <dbReference type="EMBL" id="NYD55167.1"/>
    </source>
</evidence>
<feature type="compositionally biased region" description="Basic and acidic residues" evidence="1">
    <location>
        <begin position="72"/>
        <end position="97"/>
    </location>
</feature>
<keyword evidence="2" id="KW-0472">Membrane</keyword>
<keyword evidence="4" id="KW-1185">Reference proteome</keyword>
<keyword evidence="2" id="KW-1133">Transmembrane helix</keyword>
<evidence type="ECO:0000256" key="2">
    <source>
        <dbReference type="SAM" id="Phobius"/>
    </source>
</evidence>